<accession>A0ABD1FPS8</accession>
<keyword evidence="2" id="KW-1185">Reference proteome</keyword>
<organism evidence="1 2">
    <name type="scientific">Salvia divinorum</name>
    <name type="common">Maria pastora</name>
    <name type="synonym">Diviner's sage</name>
    <dbReference type="NCBI Taxonomy" id="28513"/>
    <lineage>
        <taxon>Eukaryota</taxon>
        <taxon>Viridiplantae</taxon>
        <taxon>Streptophyta</taxon>
        <taxon>Embryophyta</taxon>
        <taxon>Tracheophyta</taxon>
        <taxon>Spermatophyta</taxon>
        <taxon>Magnoliopsida</taxon>
        <taxon>eudicotyledons</taxon>
        <taxon>Gunneridae</taxon>
        <taxon>Pentapetalae</taxon>
        <taxon>asterids</taxon>
        <taxon>lamiids</taxon>
        <taxon>Lamiales</taxon>
        <taxon>Lamiaceae</taxon>
        <taxon>Nepetoideae</taxon>
        <taxon>Mentheae</taxon>
        <taxon>Salviinae</taxon>
        <taxon>Salvia</taxon>
        <taxon>Salvia subgen. Calosphace</taxon>
    </lineage>
</organism>
<reference evidence="1 2" key="1">
    <citation type="submission" date="2024-06" db="EMBL/GenBank/DDBJ databases">
        <title>A chromosome level genome sequence of Diviner's sage (Salvia divinorum).</title>
        <authorList>
            <person name="Ford S.A."/>
            <person name="Ro D.-K."/>
            <person name="Ness R.W."/>
            <person name="Phillips M.A."/>
        </authorList>
    </citation>
    <scope>NUCLEOTIDE SEQUENCE [LARGE SCALE GENOMIC DNA]</scope>
    <source>
        <strain evidence="1">SAF-2024a</strain>
        <tissue evidence="1">Leaf</tissue>
    </source>
</reference>
<proteinExistence type="predicted"/>
<sequence>MMPNLKELVVVLGSEYSDNCSLMPIISWFSVAPCLQRFVLEASHQDKIEAEKNVFGAPKMDYLHNGSDYDVSEINSQRKVQWAYSHIKEVEFVGYRSVRNHLQMITRLVRHGVALEKIIVDPRSLETK</sequence>
<evidence type="ECO:0000313" key="2">
    <source>
        <dbReference type="Proteomes" id="UP001567538"/>
    </source>
</evidence>
<dbReference type="AlphaFoldDB" id="A0ABD1FPS8"/>
<comment type="caution">
    <text evidence="1">The sequence shown here is derived from an EMBL/GenBank/DDBJ whole genome shotgun (WGS) entry which is preliminary data.</text>
</comment>
<evidence type="ECO:0000313" key="1">
    <source>
        <dbReference type="EMBL" id="KAL1533848.1"/>
    </source>
</evidence>
<evidence type="ECO:0008006" key="3">
    <source>
        <dbReference type="Google" id="ProtNLM"/>
    </source>
</evidence>
<name>A0ABD1FPS8_SALDI</name>
<dbReference type="Proteomes" id="UP001567538">
    <property type="component" value="Unassembled WGS sequence"/>
</dbReference>
<dbReference type="EMBL" id="JBEAFC010000014">
    <property type="protein sequence ID" value="KAL1533848.1"/>
    <property type="molecule type" value="Genomic_DNA"/>
</dbReference>
<gene>
    <name evidence="1" type="ORF">AAHA92_33681</name>
</gene>
<protein>
    <recommendedName>
        <fullName evidence="3">FBD domain-containing protein</fullName>
    </recommendedName>
</protein>